<reference evidence="2" key="1">
    <citation type="submission" date="2017-02" db="EMBL/GenBank/DDBJ databases">
        <authorList>
            <person name="Varghese N."/>
            <person name="Submissions S."/>
        </authorList>
    </citation>
    <scope>NUCLEOTIDE SEQUENCE [LARGE SCALE GENOMIC DNA]</scope>
    <source>
        <strain evidence="2">ATCC BAA-34</strain>
    </source>
</reference>
<accession>A0A1T4LQT4</accession>
<sequence length="112" mass="12946">MAYSFFMIIIETPIFTKQLLATLSDEEYRLFQATLLERPDAGKIIPGGGGLRKVRWALEGRGKSGGARVIYYWFTGRGTLLLLFMYPKNVQENLTQDQLKQLKKIVEEEYHE</sequence>
<dbReference type="EMBL" id="FUWR01000003">
    <property type="protein sequence ID" value="SJZ56878.1"/>
    <property type="molecule type" value="Genomic_DNA"/>
</dbReference>
<evidence type="ECO:0000313" key="1">
    <source>
        <dbReference type="EMBL" id="SJZ56878.1"/>
    </source>
</evidence>
<dbReference type="Pfam" id="PF06296">
    <property type="entry name" value="RelE"/>
    <property type="match status" value="1"/>
</dbReference>
<gene>
    <name evidence="1" type="ORF">SAMN02745119_01006</name>
</gene>
<dbReference type="InterPro" id="IPR009387">
    <property type="entry name" value="HigB-2"/>
</dbReference>
<dbReference type="Proteomes" id="UP000190102">
    <property type="component" value="Unassembled WGS sequence"/>
</dbReference>
<keyword evidence="2" id="KW-1185">Reference proteome</keyword>
<name>A0A1T4LQT4_9BACT</name>
<dbReference type="PIRSF" id="PIRSF039032">
    <property type="entry name" value="HigB-2"/>
    <property type="match status" value="1"/>
</dbReference>
<proteinExistence type="predicted"/>
<evidence type="ECO:0000313" key="2">
    <source>
        <dbReference type="Proteomes" id="UP000190102"/>
    </source>
</evidence>
<dbReference type="STRING" id="115783.SAMN02745119_01006"/>
<organism evidence="1 2">
    <name type="scientific">Trichlorobacter thiogenes</name>
    <dbReference type="NCBI Taxonomy" id="115783"/>
    <lineage>
        <taxon>Bacteria</taxon>
        <taxon>Pseudomonadati</taxon>
        <taxon>Thermodesulfobacteriota</taxon>
        <taxon>Desulfuromonadia</taxon>
        <taxon>Geobacterales</taxon>
        <taxon>Geobacteraceae</taxon>
        <taxon>Trichlorobacter</taxon>
    </lineage>
</organism>
<dbReference type="AlphaFoldDB" id="A0A1T4LQT4"/>
<protein>
    <submittedName>
        <fullName evidence="1">RelE toxin of RelE / RelB toxin-antitoxin system</fullName>
    </submittedName>
</protein>